<proteinExistence type="predicted"/>
<dbReference type="GO" id="GO:0016757">
    <property type="term" value="F:glycosyltransferase activity"/>
    <property type="evidence" value="ECO:0007669"/>
    <property type="project" value="InterPro"/>
</dbReference>
<reference evidence="2 3" key="1">
    <citation type="submission" date="2018-10" db="EMBL/GenBank/DDBJ databases">
        <authorList>
            <person name="Chen X."/>
        </authorList>
    </citation>
    <scope>NUCLEOTIDE SEQUENCE [LARGE SCALE GENOMIC DNA]</scope>
    <source>
        <strain evidence="2 3">YIM 102668</strain>
    </source>
</reference>
<dbReference type="Pfam" id="PF00534">
    <property type="entry name" value="Glycos_transf_1"/>
    <property type="match status" value="1"/>
</dbReference>
<dbReference type="AlphaFoldDB" id="A0A3L9MH80"/>
<dbReference type="PANTHER" id="PTHR12526">
    <property type="entry name" value="GLYCOSYLTRANSFERASE"/>
    <property type="match status" value="1"/>
</dbReference>
<dbReference type="EMBL" id="RDOJ01000005">
    <property type="protein sequence ID" value="RLZ11476.1"/>
    <property type="molecule type" value="Genomic_DNA"/>
</dbReference>
<sequence length="369" mass="41661">MNILHISGARSWGGNEQQLILNINELNQLQTKNFIFGIENTPLHERAKRHNIEFIASKSRKISKFGNVAQLKDIIQQYQLDVIHLHTSDALTLMYFYSLLNSIPAKVIFSKKGIGGSSSFLSKLKYNASFIHRIICVSNSVQDNFKLMLNNSSINKTTVVYDCISEQTFPKINDVLMNRFSDIKASYLMGSIANHTKAKDLPTLIEAVSILKNKYQLSNFKLIQVGEFSKLTDEFKMLIQQKGVENEFILTGKIEDAMQLNHMFDAFVVSSSREGGPTSALEAMLYQTPVVSTQVGVIPEVIVNGKNGFTCPPNQPELLAEALFAMYSLNEEQRKSMTDQNYQFILDNFASKNIAQQILKIYESKGVKY</sequence>
<dbReference type="SUPFAM" id="SSF53756">
    <property type="entry name" value="UDP-Glycosyltransferase/glycogen phosphorylase"/>
    <property type="match status" value="1"/>
</dbReference>
<dbReference type="Gene3D" id="3.40.50.2000">
    <property type="entry name" value="Glycogen Phosphorylase B"/>
    <property type="match status" value="2"/>
</dbReference>
<protein>
    <submittedName>
        <fullName evidence="2">Glycosyltransferase family 1 protein</fullName>
    </submittedName>
</protein>
<organism evidence="2 3">
    <name type="scientific">Faecalibacter macacae</name>
    <dbReference type="NCBI Taxonomy" id="1859289"/>
    <lineage>
        <taxon>Bacteria</taxon>
        <taxon>Pseudomonadati</taxon>
        <taxon>Bacteroidota</taxon>
        <taxon>Flavobacteriia</taxon>
        <taxon>Flavobacteriales</taxon>
        <taxon>Weeksellaceae</taxon>
        <taxon>Faecalibacter</taxon>
    </lineage>
</organism>
<dbReference type="RefSeq" id="WP_121934156.1">
    <property type="nucleotide sequence ID" value="NZ_RDOJ01000005.1"/>
</dbReference>
<dbReference type="Proteomes" id="UP000275348">
    <property type="component" value="Unassembled WGS sequence"/>
</dbReference>
<dbReference type="CDD" id="cd03801">
    <property type="entry name" value="GT4_PimA-like"/>
    <property type="match status" value="1"/>
</dbReference>
<comment type="caution">
    <text evidence="2">The sequence shown here is derived from an EMBL/GenBank/DDBJ whole genome shotgun (WGS) entry which is preliminary data.</text>
</comment>
<accession>A0A3L9MH80</accession>
<evidence type="ECO:0000259" key="1">
    <source>
        <dbReference type="Pfam" id="PF00534"/>
    </source>
</evidence>
<gene>
    <name evidence="2" type="ORF">EAH69_05395</name>
</gene>
<feature type="domain" description="Glycosyl transferase family 1" evidence="1">
    <location>
        <begin position="187"/>
        <end position="342"/>
    </location>
</feature>
<name>A0A3L9MH80_9FLAO</name>
<dbReference type="InterPro" id="IPR001296">
    <property type="entry name" value="Glyco_trans_1"/>
</dbReference>
<evidence type="ECO:0000313" key="3">
    <source>
        <dbReference type="Proteomes" id="UP000275348"/>
    </source>
</evidence>
<dbReference type="OrthoDB" id="1522162at2"/>
<dbReference type="PANTHER" id="PTHR12526:SF630">
    <property type="entry name" value="GLYCOSYLTRANSFERASE"/>
    <property type="match status" value="1"/>
</dbReference>
<keyword evidence="3" id="KW-1185">Reference proteome</keyword>
<evidence type="ECO:0000313" key="2">
    <source>
        <dbReference type="EMBL" id="RLZ11476.1"/>
    </source>
</evidence>